<protein>
    <submittedName>
        <fullName evidence="3">SAM-dependent methyltransferase</fullName>
    </submittedName>
</protein>
<organism evidence="3 4">
    <name type="scientific">Enterococcus termitis</name>
    <dbReference type="NCBI Taxonomy" id="332950"/>
    <lineage>
        <taxon>Bacteria</taxon>
        <taxon>Bacillati</taxon>
        <taxon>Bacillota</taxon>
        <taxon>Bacilli</taxon>
        <taxon>Lactobacillales</taxon>
        <taxon>Enterococcaceae</taxon>
        <taxon>Enterococcus</taxon>
    </lineage>
</organism>
<dbReference type="RefSeq" id="WP_069661970.1">
    <property type="nucleotide sequence ID" value="NZ_JBHUJJ010000001.1"/>
</dbReference>
<dbReference type="GO" id="GO:0008168">
    <property type="term" value="F:methyltransferase activity"/>
    <property type="evidence" value="ECO:0007669"/>
    <property type="project" value="UniProtKB-KW"/>
</dbReference>
<accession>A0A1E5H6W6</accession>
<reference evidence="4" key="1">
    <citation type="submission" date="2016-09" db="EMBL/GenBank/DDBJ databases">
        <authorList>
            <person name="Gulvik C.A."/>
        </authorList>
    </citation>
    <scope>NUCLEOTIDE SEQUENCE [LARGE SCALE GENOMIC DNA]</scope>
    <source>
        <strain evidence="4">LMG 8895</strain>
    </source>
</reference>
<dbReference type="InterPro" id="IPR041698">
    <property type="entry name" value="Methyltransf_25"/>
</dbReference>
<dbReference type="AlphaFoldDB" id="A0A1E5H6W6"/>
<dbReference type="InterPro" id="IPR029063">
    <property type="entry name" value="SAM-dependent_MTases_sf"/>
</dbReference>
<keyword evidence="1 3" id="KW-0808">Transferase</keyword>
<feature type="domain" description="Methyltransferase" evidence="2">
    <location>
        <begin position="71"/>
        <end position="164"/>
    </location>
</feature>
<proteinExistence type="predicted"/>
<comment type="caution">
    <text evidence="3">The sequence shown here is derived from an EMBL/GenBank/DDBJ whole genome shotgun (WGS) entry which is preliminary data.</text>
</comment>
<dbReference type="PANTHER" id="PTHR43861">
    <property type="entry name" value="TRANS-ACONITATE 2-METHYLTRANSFERASE-RELATED"/>
    <property type="match status" value="1"/>
</dbReference>
<dbReference type="Pfam" id="PF13649">
    <property type="entry name" value="Methyltransf_25"/>
    <property type="match status" value="1"/>
</dbReference>
<gene>
    <name evidence="3" type="ORF">BCR25_02260</name>
</gene>
<name>A0A1E5H6W6_9ENTE</name>
<dbReference type="OrthoDB" id="9791837at2"/>
<evidence type="ECO:0000313" key="4">
    <source>
        <dbReference type="Proteomes" id="UP000095094"/>
    </source>
</evidence>
<dbReference type="PATRIC" id="fig|332950.4.peg.111"/>
<evidence type="ECO:0000256" key="1">
    <source>
        <dbReference type="ARBA" id="ARBA00022679"/>
    </source>
</evidence>
<dbReference type="Gene3D" id="3.40.50.150">
    <property type="entry name" value="Vaccinia Virus protein VP39"/>
    <property type="match status" value="1"/>
</dbReference>
<sequence length="276" mass="32644">MLKNRYAMLNKPKVYEKTEALFWEDEYISKQMLRNHLTPDFDGASRNMSFINQSVQWIKTILPPVENEALLDIGCGPGIYTELFTEAGYQVTGIDSSKRSIDYAKRNAENKKMDITYLNQNYLNMDLPTKFDLITMIYCDYGVLSKEERKKLVKKIYDHLKPNGTFLLDVFSIEKYDCFQEQQVWEYSERNGFWAKELYLCLNKNIKYPKHITLEQVTIITEQDLKTYHLWMTYFTVESLAQEFLENGFKNYKLFSDVKGTPYDKRSETLALIVEK</sequence>
<evidence type="ECO:0000313" key="3">
    <source>
        <dbReference type="EMBL" id="OEG20661.1"/>
    </source>
</evidence>
<dbReference type="GO" id="GO:0032259">
    <property type="term" value="P:methylation"/>
    <property type="evidence" value="ECO:0007669"/>
    <property type="project" value="UniProtKB-KW"/>
</dbReference>
<dbReference type="Proteomes" id="UP000095094">
    <property type="component" value="Unassembled WGS sequence"/>
</dbReference>
<dbReference type="CDD" id="cd02440">
    <property type="entry name" value="AdoMet_MTases"/>
    <property type="match status" value="1"/>
</dbReference>
<dbReference type="Gene3D" id="2.20.25.110">
    <property type="entry name" value="S-adenosyl-L-methionine-dependent methyltransferases"/>
    <property type="match status" value="1"/>
</dbReference>
<keyword evidence="4" id="KW-1185">Reference proteome</keyword>
<evidence type="ECO:0000259" key="2">
    <source>
        <dbReference type="Pfam" id="PF13649"/>
    </source>
</evidence>
<dbReference type="EMBL" id="MIJY01000001">
    <property type="protein sequence ID" value="OEG20661.1"/>
    <property type="molecule type" value="Genomic_DNA"/>
</dbReference>
<keyword evidence="3" id="KW-0489">Methyltransferase</keyword>
<dbReference type="SUPFAM" id="SSF53335">
    <property type="entry name" value="S-adenosyl-L-methionine-dependent methyltransferases"/>
    <property type="match status" value="1"/>
</dbReference>